<reference evidence="3 4" key="1">
    <citation type="submission" date="2018-03" db="EMBL/GenBank/DDBJ databases">
        <title>Draft Genome Sequences of the Obligatory Marine Myxobacteria Enhygromyxa salina SWB005.</title>
        <authorList>
            <person name="Poehlein A."/>
            <person name="Moghaddam J.A."/>
            <person name="Harms H."/>
            <person name="Alanjari M."/>
            <person name="Koenig G.M."/>
            <person name="Daniel R."/>
            <person name="Schaeberle T.F."/>
        </authorList>
    </citation>
    <scope>NUCLEOTIDE SEQUENCE [LARGE SCALE GENOMIC DNA]</scope>
    <source>
        <strain evidence="3 4">SWB005</strain>
    </source>
</reference>
<dbReference type="InterPro" id="IPR010071">
    <property type="entry name" value="AA_adenyl_dom"/>
</dbReference>
<keyword evidence="4" id="KW-1185">Reference proteome</keyword>
<evidence type="ECO:0000313" key="3">
    <source>
        <dbReference type="EMBL" id="PRQ02447.1"/>
    </source>
</evidence>
<dbReference type="NCBIfam" id="TIGR01733">
    <property type="entry name" value="AA-adenyl-dom"/>
    <property type="match status" value="1"/>
</dbReference>
<feature type="region of interest" description="Disordered" evidence="1">
    <location>
        <begin position="589"/>
        <end position="614"/>
    </location>
</feature>
<sequence>MSTPSMNTPTPNAPTLNAQFAAVSVAAAERIGVQLDEQTWTYAALGRWVGQVAGVLAQAGVGPGDRVGLALPRGAEAIVAMLAVTQLGAAFIPLPLDWPAARVAFVIDDASPSLVLGAPGSQAADRGPTRWRSMPDFNPGAPSADPADPAAGPGQATPTSLACMLYTSGSTGQPKGVCLEHAALLTRLQWMWQAWPWGPADRSLHRSSLGFIDAITESLAPLLCGAGVVILPQRDSADVLGMLALIQDQGLTRVSLVPSLVRQLLDLGGDVSRLPPRSVWVVSGERFEHTLLTRLRHAAPELTILNLYGCTEVTGDATCAVFEPGDALPPERVPIGRAIAGARVHVLDPHGQVVAPGVVGELYVGGPLLARGYHHRPEEQQARFVDDAGLGRLFRTGDLGQELDGEFHYAGRVDSQVKLRGVRIELGEVEATLAEVLAGEVVVVVASQPPRLVAFTTDTRADLGAALAHAARRLPPAAVPATISVVDEIPLTPSGKRDRIALEARCASQSARAAGPKTPLERELASMLALSLGCSEVDREHSLATCGGDSLTTAAFLTRLRERFGLREVEPGWLRSQSVAALAEWFGSRSESGSGSESGAAPSPNPRPKAKPTPSRWDIQAATLAERDALALLSTSVFVEREILSQLCGLRADDLSPYAGAVVDQSLAERLAWTAVERETGQRVGFCLAHDFTAQLNPASRPAMGPTLALLGELMRRYEAQRGSLGPGEVAEIAMTGALARIDGLEVAHALETHALHNITRAGFSSVVTICTHPATVELAEQLGFSASVGVRMQDFTWHGERLFAERAGPDVQALLYERKL</sequence>
<dbReference type="InterPro" id="IPR036736">
    <property type="entry name" value="ACP-like_sf"/>
</dbReference>
<dbReference type="Gene3D" id="3.30.300.30">
    <property type="match status" value="1"/>
</dbReference>
<dbReference type="GO" id="GO:0043041">
    <property type="term" value="P:amino acid activation for nonribosomal peptide biosynthetic process"/>
    <property type="evidence" value="ECO:0007669"/>
    <property type="project" value="TreeGrafter"/>
</dbReference>
<comment type="caution">
    <text evidence="3">The sequence shown here is derived from an EMBL/GenBank/DDBJ whole genome shotgun (WGS) entry which is preliminary data.</text>
</comment>
<dbReference type="InterPro" id="IPR000873">
    <property type="entry name" value="AMP-dep_synth/lig_dom"/>
</dbReference>
<feature type="compositionally biased region" description="Low complexity" evidence="1">
    <location>
        <begin position="139"/>
        <end position="155"/>
    </location>
</feature>
<dbReference type="GO" id="GO:0031177">
    <property type="term" value="F:phosphopantetheine binding"/>
    <property type="evidence" value="ECO:0007669"/>
    <property type="project" value="TreeGrafter"/>
</dbReference>
<dbReference type="GO" id="GO:0005737">
    <property type="term" value="C:cytoplasm"/>
    <property type="evidence" value="ECO:0007669"/>
    <property type="project" value="TreeGrafter"/>
</dbReference>
<dbReference type="Pfam" id="PF00501">
    <property type="entry name" value="AMP-binding"/>
    <property type="match status" value="1"/>
</dbReference>
<dbReference type="PANTHER" id="PTHR45527:SF1">
    <property type="entry name" value="FATTY ACID SYNTHASE"/>
    <property type="match status" value="1"/>
</dbReference>
<dbReference type="PROSITE" id="PS50075">
    <property type="entry name" value="CARRIER"/>
    <property type="match status" value="1"/>
</dbReference>
<dbReference type="PANTHER" id="PTHR45527">
    <property type="entry name" value="NONRIBOSOMAL PEPTIDE SYNTHETASE"/>
    <property type="match status" value="1"/>
</dbReference>
<dbReference type="EMBL" id="PVNK01000118">
    <property type="protein sequence ID" value="PRQ02447.1"/>
    <property type="molecule type" value="Genomic_DNA"/>
</dbReference>
<protein>
    <submittedName>
        <fullName evidence="3">Dimodular nonribosomal peptide synthase</fullName>
    </submittedName>
</protein>
<evidence type="ECO:0000313" key="4">
    <source>
        <dbReference type="Proteomes" id="UP000237968"/>
    </source>
</evidence>
<dbReference type="Gene3D" id="1.10.1200.10">
    <property type="entry name" value="ACP-like"/>
    <property type="match status" value="1"/>
</dbReference>
<dbReference type="InterPro" id="IPR020845">
    <property type="entry name" value="AMP-binding_CS"/>
</dbReference>
<accession>A0A2S9YBE8</accession>
<dbReference type="InterPro" id="IPR009081">
    <property type="entry name" value="PP-bd_ACP"/>
</dbReference>
<dbReference type="CDD" id="cd05930">
    <property type="entry name" value="A_NRPS"/>
    <property type="match status" value="1"/>
</dbReference>
<evidence type="ECO:0000259" key="2">
    <source>
        <dbReference type="PROSITE" id="PS50075"/>
    </source>
</evidence>
<proteinExistence type="predicted"/>
<feature type="compositionally biased region" description="Low complexity" evidence="1">
    <location>
        <begin position="589"/>
        <end position="602"/>
    </location>
</feature>
<dbReference type="Pfam" id="PF00550">
    <property type="entry name" value="PP-binding"/>
    <property type="match status" value="1"/>
</dbReference>
<name>A0A2S9YBE8_9BACT</name>
<dbReference type="Gene3D" id="3.40.630.30">
    <property type="match status" value="1"/>
</dbReference>
<dbReference type="GO" id="GO:0044550">
    <property type="term" value="P:secondary metabolite biosynthetic process"/>
    <property type="evidence" value="ECO:0007669"/>
    <property type="project" value="TreeGrafter"/>
</dbReference>
<dbReference type="InterPro" id="IPR042099">
    <property type="entry name" value="ANL_N_sf"/>
</dbReference>
<gene>
    <name evidence="3" type="primary">dhbF</name>
    <name evidence="3" type="ORF">ENSA5_22650</name>
</gene>
<dbReference type="Gene3D" id="3.40.50.12780">
    <property type="entry name" value="N-terminal domain of ligase-like"/>
    <property type="match status" value="1"/>
</dbReference>
<organism evidence="3 4">
    <name type="scientific">Enhygromyxa salina</name>
    <dbReference type="NCBI Taxonomy" id="215803"/>
    <lineage>
        <taxon>Bacteria</taxon>
        <taxon>Pseudomonadati</taxon>
        <taxon>Myxococcota</taxon>
        <taxon>Polyangia</taxon>
        <taxon>Nannocystales</taxon>
        <taxon>Nannocystaceae</taxon>
        <taxon>Enhygromyxa</taxon>
    </lineage>
</organism>
<evidence type="ECO:0000256" key="1">
    <source>
        <dbReference type="SAM" id="MobiDB-lite"/>
    </source>
</evidence>
<dbReference type="OrthoDB" id="5486533at2"/>
<dbReference type="PROSITE" id="PS00455">
    <property type="entry name" value="AMP_BINDING"/>
    <property type="match status" value="1"/>
</dbReference>
<feature type="region of interest" description="Disordered" evidence="1">
    <location>
        <begin position="118"/>
        <end position="155"/>
    </location>
</feature>
<dbReference type="SUPFAM" id="SSF47336">
    <property type="entry name" value="ACP-like"/>
    <property type="match status" value="1"/>
</dbReference>
<dbReference type="RefSeq" id="WP_106391687.1">
    <property type="nucleotide sequence ID" value="NZ_PVNK01000118.1"/>
</dbReference>
<dbReference type="SUPFAM" id="SSF56801">
    <property type="entry name" value="Acetyl-CoA synthetase-like"/>
    <property type="match status" value="1"/>
</dbReference>
<dbReference type="InterPro" id="IPR045851">
    <property type="entry name" value="AMP-bd_C_sf"/>
</dbReference>
<dbReference type="Proteomes" id="UP000237968">
    <property type="component" value="Unassembled WGS sequence"/>
</dbReference>
<feature type="domain" description="Carrier" evidence="2">
    <location>
        <begin position="515"/>
        <end position="590"/>
    </location>
</feature>
<dbReference type="AlphaFoldDB" id="A0A2S9YBE8"/>